<dbReference type="FunFam" id="3.40.50.300:FF:000106">
    <property type="entry name" value="Adenylate kinase mitochondrial"/>
    <property type="match status" value="1"/>
</dbReference>
<dbReference type="InterPro" id="IPR007862">
    <property type="entry name" value="Adenylate_kinase_lid-dom"/>
</dbReference>
<protein>
    <submittedName>
        <fullName evidence="6">Putative adenylate kinase</fullName>
    </submittedName>
</protein>
<comment type="similarity">
    <text evidence="4">Belongs to the adenylate kinase family.</text>
</comment>
<dbReference type="EMBL" id="HE575323">
    <property type="protein sequence ID" value="CCC93457.1"/>
    <property type="molecule type" value="Genomic_DNA"/>
</dbReference>
<name>G0UVP1_TRYCI</name>
<dbReference type="InterPro" id="IPR027417">
    <property type="entry name" value="P-loop_NTPase"/>
</dbReference>
<dbReference type="NCBIfam" id="TIGR01351">
    <property type="entry name" value="adk"/>
    <property type="match status" value="1"/>
</dbReference>
<dbReference type="Pfam" id="PF00406">
    <property type="entry name" value="ADK"/>
    <property type="match status" value="1"/>
</dbReference>
<dbReference type="CDD" id="cd01428">
    <property type="entry name" value="ADK"/>
    <property type="match status" value="1"/>
</dbReference>
<organism evidence="6">
    <name type="scientific">Trypanosoma congolense (strain IL3000)</name>
    <dbReference type="NCBI Taxonomy" id="1068625"/>
    <lineage>
        <taxon>Eukaryota</taxon>
        <taxon>Discoba</taxon>
        <taxon>Euglenozoa</taxon>
        <taxon>Kinetoplastea</taxon>
        <taxon>Metakinetoplastina</taxon>
        <taxon>Trypanosomatida</taxon>
        <taxon>Trypanosomatidae</taxon>
        <taxon>Trypanosoma</taxon>
        <taxon>Nannomonas</taxon>
    </lineage>
</organism>
<evidence type="ECO:0000256" key="2">
    <source>
        <dbReference type="ARBA" id="ARBA00022741"/>
    </source>
</evidence>
<dbReference type="InterPro" id="IPR006259">
    <property type="entry name" value="Adenyl_kin_sub"/>
</dbReference>
<reference evidence="6" key="1">
    <citation type="journal article" date="2012" name="Proc. Natl. Acad. Sci. U.S.A.">
        <title>Antigenic diversity is generated by distinct evolutionary mechanisms in African trypanosome species.</title>
        <authorList>
            <person name="Jackson A.P."/>
            <person name="Berry A."/>
            <person name="Aslett M."/>
            <person name="Allison H.C."/>
            <person name="Burton P."/>
            <person name="Vavrova-Anderson J."/>
            <person name="Brown R."/>
            <person name="Browne H."/>
            <person name="Corton N."/>
            <person name="Hauser H."/>
            <person name="Gamble J."/>
            <person name="Gilderthorp R."/>
            <person name="Marcello L."/>
            <person name="McQuillan J."/>
            <person name="Otto T.D."/>
            <person name="Quail M.A."/>
            <person name="Sanders M.J."/>
            <person name="van Tonder A."/>
            <person name="Ginger M.L."/>
            <person name="Field M.C."/>
            <person name="Barry J.D."/>
            <person name="Hertz-Fowler C."/>
            <person name="Berriman M."/>
        </authorList>
    </citation>
    <scope>NUCLEOTIDE SEQUENCE</scope>
    <source>
        <strain evidence="6">IL3000</strain>
    </source>
</reference>
<dbReference type="HAMAP" id="MF_00235">
    <property type="entry name" value="Adenylate_kinase_Adk"/>
    <property type="match status" value="1"/>
</dbReference>
<dbReference type="GO" id="GO:0005524">
    <property type="term" value="F:ATP binding"/>
    <property type="evidence" value="ECO:0007669"/>
    <property type="project" value="InterPro"/>
</dbReference>
<keyword evidence="1 4" id="KW-0808">Transferase</keyword>
<dbReference type="NCBIfam" id="NF001379">
    <property type="entry name" value="PRK00279.1-1"/>
    <property type="match status" value="1"/>
</dbReference>
<evidence type="ECO:0000256" key="4">
    <source>
        <dbReference type="RuleBase" id="RU003330"/>
    </source>
</evidence>
<keyword evidence="3 4" id="KW-0418">Kinase</keyword>
<accession>G0UVP1</accession>
<feature type="domain" description="Adenylate kinase active site lid" evidence="5">
    <location>
        <begin position="123"/>
        <end position="158"/>
    </location>
</feature>
<dbReference type="InterPro" id="IPR033690">
    <property type="entry name" value="Adenylat_kinase_CS"/>
</dbReference>
<dbReference type="VEuPathDB" id="TriTrypDB:TcIL3000_10_2160"/>
<dbReference type="NCBIfam" id="NF001381">
    <property type="entry name" value="PRK00279.1-3"/>
    <property type="match status" value="1"/>
</dbReference>
<evidence type="ECO:0000259" key="5">
    <source>
        <dbReference type="Pfam" id="PF05191"/>
    </source>
</evidence>
<gene>
    <name evidence="6" type="ORF">TCIL3000_10_2160</name>
</gene>
<dbReference type="InterPro" id="IPR000850">
    <property type="entry name" value="Adenylat/UMP-CMP_kin"/>
</dbReference>
<dbReference type="AlphaFoldDB" id="G0UVP1"/>
<sequence length="222" mass="24427">MKLIFIGPPGCGKGTQSPSVAERYNICHLSTGDMLREAVANKSEYGLKAKTAMEAGGLVSDDIVFGIVKESIAQPQCKNGYLLDGYPRTLRQAQMMEEAGERVNKVVHFDAPDDVIVSRVSGRWIHRASGRTYHEVFCPPKVPGVDDVTSEPLMQRDDDRKEVVVKRLVAYHNQTKPLVDYYKSKGLLSTVDATQAVDTVRAALVSLLDPIATVIGAHIFKR</sequence>
<dbReference type="PANTHER" id="PTHR23359">
    <property type="entry name" value="NUCLEOTIDE KINASE"/>
    <property type="match status" value="1"/>
</dbReference>
<dbReference type="Pfam" id="PF05191">
    <property type="entry name" value="ADK_lid"/>
    <property type="match status" value="1"/>
</dbReference>
<dbReference type="SUPFAM" id="SSF52540">
    <property type="entry name" value="P-loop containing nucleoside triphosphate hydrolases"/>
    <property type="match status" value="1"/>
</dbReference>
<keyword evidence="2" id="KW-0547">Nucleotide-binding</keyword>
<dbReference type="GO" id="GO:0004017">
    <property type="term" value="F:AMP kinase activity"/>
    <property type="evidence" value="ECO:0007669"/>
    <property type="project" value="InterPro"/>
</dbReference>
<dbReference type="PRINTS" id="PR00094">
    <property type="entry name" value="ADENYLTKNASE"/>
</dbReference>
<dbReference type="PROSITE" id="PS00113">
    <property type="entry name" value="ADENYLATE_KINASE"/>
    <property type="match status" value="1"/>
</dbReference>
<proteinExistence type="inferred from homology"/>
<evidence type="ECO:0000256" key="3">
    <source>
        <dbReference type="ARBA" id="ARBA00022777"/>
    </source>
</evidence>
<evidence type="ECO:0000313" key="6">
    <source>
        <dbReference type="EMBL" id="CCC93457.1"/>
    </source>
</evidence>
<evidence type="ECO:0000256" key="1">
    <source>
        <dbReference type="ARBA" id="ARBA00022679"/>
    </source>
</evidence>
<dbReference type="Gene3D" id="3.40.50.300">
    <property type="entry name" value="P-loop containing nucleotide triphosphate hydrolases"/>
    <property type="match status" value="1"/>
</dbReference>